<evidence type="ECO:0000313" key="2">
    <source>
        <dbReference type="EMBL" id="KEZ77154.1"/>
    </source>
</evidence>
<protein>
    <recommendedName>
        <fullName evidence="4">Glycosyltransferase RgtA/B/C/D-like domain-containing protein</fullName>
    </recommendedName>
</protein>
<dbReference type="Proteomes" id="UP000028302">
    <property type="component" value="Unassembled WGS sequence"/>
</dbReference>
<feature type="transmembrane region" description="Helical" evidence="1">
    <location>
        <begin position="47"/>
        <end position="67"/>
    </location>
</feature>
<feature type="transmembrane region" description="Helical" evidence="1">
    <location>
        <begin position="143"/>
        <end position="162"/>
    </location>
</feature>
<feature type="transmembrane region" description="Helical" evidence="1">
    <location>
        <begin position="7"/>
        <end position="27"/>
    </location>
</feature>
<dbReference type="OrthoDB" id="7068796at2"/>
<accession>A0A084IKC0</accession>
<feature type="transmembrane region" description="Helical" evidence="1">
    <location>
        <begin position="326"/>
        <end position="343"/>
    </location>
</feature>
<dbReference type="STRING" id="1304275.C41B8_11213"/>
<feature type="transmembrane region" description="Helical" evidence="1">
    <location>
        <begin position="273"/>
        <end position="297"/>
    </location>
</feature>
<feature type="transmembrane region" description="Helical" evidence="1">
    <location>
        <begin position="304"/>
        <end position="320"/>
    </location>
</feature>
<dbReference type="AlphaFoldDB" id="A0A084IKC0"/>
<feature type="transmembrane region" description="Helical" evidence="1">
    <location>
        <begin position="88"/>
        <end position="110"/>
    </location>
</feature>
<name>A0A084IKC0_SALHC</name>
<proteinExistence type="predicted"/>
<reference evidence="2 3" key="1">
    <citation type="submission" date="2013-03" db="EMBL/GenBank/DDBJ databases">
        <title>Salinisphaera hydrothermalis C41B8 Genome Sequencing.</title>
        <authorList>
            <person name="Li C."/>
            <person name="Lai Q."/>
            <person name="Shao Z."/>
        </authorList>
    </citation>
    <scope>NUCLEOTIDE SEQUENCE [LARGE SCALE GENOMIC DNA]</scope>
    <source>
        <strain evidence="2 3">C41B8</strain>
    </source>
</reference>
<keyword evidence="1" id="KW-1133">Transmembrane helix</keyword>
<keyword evidence="3" id="KW-1185">Reference proteome</keyword>
<feature type="transmembrane region" description="Helical" evidence="1">
    <location>
        <begin position="355"/>
        <end position="374"/>
    </location>
</feature>
<gene>
    <name evidence="2" type="ORF">C41B8_11213</name>
</gene>
<feature type="transmembrane region" description="Helical" evidence="1">
    <location>
        <begin position="116"/>
        <end position="136"/>
    </location>
</feature>
<keyword evidence="1" id="KW-0812">Transmembrane</keyword>
<organism evidence="2 3">
    <name type="scientific">Salinisphaera hydrothermalis (strain C41B8)</name>
    <dbReference type="NCBI Taxonomy" id="1304275"/>
    <lineage>
        <taxon>Bacteria</taxon>
        <taxon>Pseudomonadati</taxon>
        <taxon>Pseudomonadota</taxon>
        <taxon>Gammaproteobacteria</taxon>
        <taxon>Salinisphaerales</taxon>
        <taxon>Salinisphaeraceae</taxon>
        <taxon>Salinisphaera</taxon>
    </lineage>
</organism>
<comment type="caution">
    <text evidence="2">The sequence shown here is derived from an EMBL/GenBank/DDBJ whole genome shotgun (WGS) entry which is preliminary data.</text>
</comment>
<evidence type="ECO:0000313" key="3">
    <source>
        <dbReference type="Proteomes" id="UP000028302"/>
    </source>
</evidence>
<dbReference type="EMBL" id="APNK01000016">
    <property type="protein sequence ID" value="KEZ77154.1"/>
    <property type="molecule type" value="Genomic_DNA"/>
</dbReference>
<sequence>MTNTARWLGVTTALFGAGLACAAFGLLEVHQFSPRLVDSLMQPDKIVWLYHYTLAHYEINYFQYGFVKRALLSNLFAPFHGQRWVDATLLFNLVVDATLAALAAVFLTRLWRETRWPTAAVFTAATLFGSFGLINLGSDIGRFDFVLLVMLVGSLAWIRQGAVLGPALVTAAALLTHEIYFFIGVPMLIAYTLDRLHDAARLDRRTVWRHLWPLLAVVLAVGIALLLWGRYEPGYQALADRLGRFVFPAAVKVWTRPLEGNVVLVDQYWRHGVYTGFDVVCGAIVWLLLVALIAVLYRARRASALILLTPLAVLPMYALGTDYARWCKLGFALLIVAIAFAASDRRLADGMLDRPLVRLLMLGLVGLPFVPFGIEHAFQMLRP</sequence>
<dbReference type="PROSITE" id="PS51257">
    <property type="entry name" value="PROKAR_LIPOPROTEIN"/>
    <property type="match status" value="1"/>
</dbReference>
<feature type="transmembrane region" description="Helical" evidence="1">
    <location>
        <begin position="211"/>
        <end position="231"/>
    </location>
</feature>
<dbReference type="RefSeq" id="WP_037338030.1">
    <property type="nucleotide sequence ID" value="NZ_APNK01000016.1"/>
</dbReference>
<feature type="transmembrane region" description="Helical" evidence="1">
    <location>
        <begin position="168"/>
        <end position="191"/>
    </location>
</feature>
<evidence type="ECO:0000256" key="1">
    <source>
        <dbReference type="SAM" id="Phobius"/>
    </source>
</evidence>
<evidence type="ECO:0008006" key="4">
    <source>
        <dbReference type="Google" id="ProtNLM"/>
    </source>
</evidence>
<keyword evidence="1" id="KW-0472">Membrane</keyword>